<dbReference type="InterPro" id="IPR004827">
    <property type="entry name" value="bZIP"/>
</dbReference>
<evidence type="ECO:0000256" key="6">
    <source>
        <dbReference type="SAM" id="Coils"/>
    </source>
</evidence>
<feature type="region of interest" description="Disordered" evidence="7">
    <location>
        <begin position="1"/>
        <end position="85"/>
    </location>
</feature>
<keyword evidence="2" id="KW-0805">Transcription regulation</keyword>
<evidence type="ECO:0000256" key="3">
    <source>
        <dbReference type="ARBA" id="ARBA00023125"/>
    </source>
</evidence>
<organism evidence="9 10">
    <name type="scientific">Linum tenue</name>
    <dbReference type="NCBI Taxonomy" id="586396"/>
    <lineage>
        <taxon>Eukaryota</taxon>
        <taxon>Viridiplantae</taxon>
        <taxon>Streptophyta</taxon>
        <taxon>Embryophyta</taxon>
        <taxon>Tracheophyta</taxon>
        <taxon>Spermatophyta</taxon>
        <taxon>Magnoliopsida</taxon>
        <taxon>eudicotyledons</taxon>
        <taxon>Gunneridae</taxon>
        <taxon>Pentapetalae</taxon>
        <taxon>rosids</taxon>
        <taxon>fabids</taxon>
        <taxon>Malpighiales</taxon>
        <taxon>Linaceae</taxon>
        <taxon>Linum</taxon>
    </lineage>
</organism>
<dbReference type="PANTHER" id="PTHR13690:SF122">
    <property type="entry name" value="ATBZIP TRANSCRIPTION FACTOR"/>
    <property type="match status" value="1"/>
</dbReference>
<dbReference type="GO" id="GO:0005634">
    <property type="term" value="C:nucleus"/>
    <property type="evidence" value="ECO:0007669"/>
    <property type="project" value="UniProtKB-SubCell"/>
</dbReference>
<name>A0AAV0QVC9_9ROSI</name>
<dbReference type="AlphaFoldDB" id="A0AAV0QVC9"/>
<keyword evidence="6" id="KW-0175">Coiled coil</keyword>
<gene>
    <name evidence="9" type="ORF">LITE_LOCUS45033</name>
</gene>
<feature type="compositionally biased region" description="Polar residues" evidence="7">
    <location>
        <begin position="1"/>
        <end position="14"/>
    </location>
</feature>
<keyword evidence="3" id="KW-0238">DNA-binding</keyword>
<dbReference type="GO" id="GO:0003700">
    <property type="term" value="F:DNA-binding transcription factor activity"/>
    <property type="evidence" value="ECO:0007669"/>
    <property type="project" value="InterPro"/>
</dbReference>
<sequence length="412" mass="44649">MLSHLPQHSPSVSLSHPPRDSLRQATRHWTMDAPDPLPKPNPTLPPSPSNAHHHPPPPPPANSNSSPIFNARPIAPPQSGPHHRRALSEMSFRFPDDMTMMMMDLSPTHPMNPAGGGIGSAGGSSTCSLDEIGSEDDLFSTYIDVDKLTGGGGGGGGANGVGNCADHSNGAGGGEKGASTRPITKHRHSNSVDGSGMFGEIMDAKKAMPPDKLAELWNLDPKRAKRILANRQSAARSKERKARYIIELERKVQTLQTEATTLSAQLTLFQRDTSGLSTENTDLKLRLQAMEQQAHLRDALNEALKKEVERLKVATGEAISHSESFNMGMHQMSYTPSNFFPMPQQHDHLNMQLPPFSQRRHQSNSHHLSDAMQNDSLARFQGLDISSKGGQLNHIVKSEGSSISASESSSTF</sequence>
<feature type="region of interest" description="Disordered" evidence="7">
    <location>
        <begin position="169"/>
        <end position="196"/>
    </location>
</feature>
<protein>
    <recommendedName>
        <fullName evidence="8">BZIP domain-containing protein</fullName>
    </recommendedName>
</protein>
<dbReference type="CDD" id="cd14703">
    <property type="entry name" value="bZIP_plant_RF2"/>
    <property type="match status" value="1"/>
</dbReference>
<comment type="caution">
    <text evidence="9">The sequence shown here is derived from an EMBL/GenBank/DDBJ whole genome shotgun (WGS) entry which is preliminary data.</text>
</comment>
<dbReference type="Pfam" id="PF00170">
    <property type="entry name" value="bZIP_1"/>
    <property type="match status" value="1"/>
</dbReference>
<dbReference type="SMART" id="SM00338">
    <property type="entry name" value="BRLZ"/>
    <property type="match status" value="1"/>
</dbReference>
<dbReference type="GO" id="GO:0003677">
    <property type="term" value="F:DNA binding"/>
    <property type="evidence" value="ECO:0007669"/>
    <property type="project" value="UniProtKB-KW"/>
</dbReference>
<evidence type="ECO:0000259" key="8">
    <source>
        <dbReference type="PROSITE" id="PS50217"/>
    </source>
</evidence>
<feature type="coiled-coil region" evidence="6">
    <location>
        <begin position="238"/>
        <end position="265"/>
    </location>
</feature>
<reference evidence="9" key="1">
    <citation type="submission" date="2022-08" db="EMBL/GenBank/DDBJ databases">
        <authorList>
            <person name="Gutierrez-Valencia J."/>
        </authorList>
    </citation>
    <scope>NUCLEOTIDE SEQUENCE</scope>
</reference>
<dbReference type="PROSITE" id="PS50217">
    <property type="entry name" value="BZIP"/>
    <property type="match status" value="1"/>
</dbReference>
<evidence type="ECO:0000256" key="7">
    <source>
        <dbReference type="SAM" id="MobiDB-lite"/>
    </source>
</evidence>
<dbReference type="InterPro" id="IPR046347">
    <property type="entry name" value="bZIP_sf"/>
</dbReference>
<dbReference type="EMBL" id="CAMGYJ010000010">
    <property type="protein sequence ID" value="CAI0549165.1"/>
    <property type="molecule type" value="Genomic_DNA"/>
</dbReference>
<dbReference type="Proteomes" id="UP001154282">
    <property type="component" value="Unassembled WGS sequence"/>
</dbReference>
<dbReference type="SUPFAM" id="SSF57959">
    <property type="entry name" value="Leucine zipper domain"/>
    <property type="match status" value="1"/>
</dbReference>
<proteinExistence type="predicted"/>
<evidence type="ECO:0000256" key="1">
    <source>
        <dbReference type="ARBA" id="ARBA00004123"/>
    </source>
</evidence>
<feature type="domain" description="BZIP" evidence="8">
    <location>
        <begin position="220"/>
        <end position="283"/>
    </location>
</feature>
<comment type="subcellular location">
    <subcellularLocation>
        <location evidence="1">Nucleus</location>
    </subcellularLocation>
</comment>
<keyword evidence="4" id="KW-0804">Transcription</keyword>
<dbReference type="InterPro" id="IPR044759">
    <property type="entry name" value="bZIP_RF2"/>
</dbReference>
<evidence type="ECO:0000256" key="5">
    <source>
        <dbReference type="ARBA" id="ARBA00023242"/>
    </source>
</evidence>
<accession>A0AAV0QVC9</accession>
<dbReference type="FunFam" id="1.20.5.170:FF:000009">
    <property type="entry name" value="probable transcription factor PosF21"/>
    <property type="match status" value="1"/>
</dbReference>
<dbReference type="PANTHER" id="PTHR13690">
    <property type="entry name" value="TRANSCRIPTION FACTOR POSF21-RELATED"/>
    <property type="match status" value="1"/>
</dbReference>
<evidence type="ECO:0000313" key="10">
    <source>
        <dbReference type="Proteomes" id="UP001154282"/>
    </source>
</evidence>
<feature type="compositionally biased region" description="Pro residues" evidence="7">
    <location>
        <begin position="35"/>
        <end position="48"/>
    </location>
</feature>
<keyword evidence="5" id="KW-0539">Nucleus</keyword>
<dbReference type="Gene3D" id="1.20.5.170">
    <property type="match status" value="1"/>
</dbReference>
<evidence type="ECO:0000256" key="4">
    <source>
        <dbReference type="ARBA" id="ARBA00023163"/>
    </source>
</evidence>
<evidence type="ECO:0000256" key="2">
    <source>
        <dbReference type="ARBA" id="ARBA00023015"/>
    </source>
</evidence>
<evidence type="ECO:0000313" key="9">
    <source>
        <dbReference type="EMBL" id="CAI0549165.1"/>
    </source>
</evidence>
<keyword evidence="10" id="KW-1185">Reference proteome</keyword>